<dbReference type="Proteomes" id="UP000695023">
    <property type="component" value="Unplaced"/>
</dbReference>
<sequence length="757" mass="83679">MSERGGLPRTGGVPSPHMQPSKPVSISNRPVHMNLYATWEVDRSSPSCVPRLFNLTLKKLIMLKELDKDLTSVVIAVKLQGSKRILRSNEILLSSAGLTETDLQLTFSLQYPHFLKRDANKLQIMLQRRKRYKNRTILGYKTLALGLINMAEYLFDEDEEVRKKKPRRKLPSNAGITRKHPRVVIGGTAEAAMVVAARYLINYLYYCYSVLLLQLRETLGVKAAQRPCVLVTRSSVRLSQVGFGLEHVSREQIQEVEEDLDELYDSLEMYNPSDSGPELDETDSILSTPKPKLRPFFEGMSQSSSQTEIGSLNSKGSLGRDTFSPGEQPLLEKMKPSRSRNLDEIPSETDTLELTDQELFAEVGPCIMVSVAEKPRTPIKSSKGEAQPMASPRLDGGHTPRQKRISTPMKERQLSKPLSERTNSSDSERSPELGHSTPVLRKAVYDQLNQILLSDSALPESLILVNSTDWQGQYVAEQLQVQRHPVVCTCSAAEIQAVLSAVLTRIQKLWSSLTNTAHCPFPRRDEDSYQKFIPFIGVVKVGLIESGQSPTGDAEEGVAVSLAVPSTSPPSHGSPTGMIKETATPPSSPSMGSVLTVQGSPSMSHGVDAIGLQVDYWLASLAEKRREGERRDTGCKNTLKSAFRSLQVSRLPGGGSSDPQAQVSTMAMTVVTKEKNKKVPTIFLGKKPKEKDVDSKSQVIEGISRLICSAKQQQTILKVSIDGVEWNDVKFFQLAAQWPTHVKYLPVGLFGYSKPPS</sequence>
<feature type="domain" description="Phosphofurin acidic cluster sorting protein 1/2 C-terminal" evidence="4">
    <location>
        <begin position="444"/>
        <end position="509"/>
    </location>
</feature>
<evidence type="ECO:0000313" key="7">
    <source>
        <dbReference type="RefSeq" id="XP_005752045.1"/>
    </source>
</evidence>
<proteinExistence type="inferred from homology"/>
<evidence type="ECO:0000256" key="2">
    <source>
        <dbReference type="ARBA" id="ARBA00022553"/>
    </source>
</evidence>
<dbReference type="PANTHER" id="PTHR13280:SF16">
    <property type="entry name" value="PHOSPHOFURIN ACIDIC CLUSTER SORTING PROTEIN 1"/>
    <property type="match status" value="1"/>
</dbReference>
<feature type="compositionally biased region" description="Basic and acidic residues" evidence="3">
    <location>
        <begin position="330"/>
        <end position="343"/>
    </location>
</feature>
<accession>A0A9Y3VZT6</accession>
<keyword evidence="2" id="KW-0597">Phosphoprotein</keyword>
<keyword evidence="6" id="KW-1185">Reference proteome</keyword>
<feature type="compositionally biased region" description="Polar residues" evidence="3">
    <location>
        <begin position="300"/>
        <end position="316"/>
    </location>
</feature>
<feature type="region of interest" description="Disordered" evidence="3">
    <location>
        <begin position="271"/>
        <end position="354"/>
    </location>
</feature>
<dbReference type="CTD" id="55690"/>
<feature type="compositionally biased region" description="Acidic residues" evidence="3">
    <location>
        <begin position="345"/>
        <end position="354"/>
    </location>
</feature>
<name>A0A9Y3VZT6_9CICH</name>
<feature type="domain" description="Phosphofurin acidic cluster sorting protein 1/2 C-terminal" evidence="4">
    <location>
        <begin position="523"/>
        <end position="753"/>
    </location>
</feature>
<dbReference type="GO" id="GO:0072659">
    <property type="term" value="P:protein localization to plasma membrane"/>
    <property type="evidence" value="ECO:0007669"/>
    <property type="project" value="TreeGrafter"/>
</dbReference>
<evidence type="ECO:0000256" key="3">
    <source>
        <dbReference type="SAM" id="MobiDB-lite"/>
    </source>
</evidence>
<dbReference type="Pfam" id="PF10254">
    <property type="entry name" value="Pacs-1"/>
    <property type="match status" value="2"/>
</dbReference>
<dbReference type="GeneID" id="102212312"/>
<organism evidence="6 7">
    <name type="scientific">Pundamilia nyererei</name>
    <dbReference type="NCBI Taxonomy" id="303518"/>
    <lineage>
        <taxon>Eukaryota</taxon>
        <taxon>Metazoa</taxon>
        <taxon>Chordata</taxon>
        <taxon>Craniata</taxon>
        <taxon>Vertebrata</taxon>
        <taxon>Euteleostomi</taxon>
        <taxon>Actinopterygii</taxon>
        <taxon>Neopterygii</taxon>
        <taxon>Teleostei</taxon>
        <taxon>Neoteleostei</taxon>
        <taxon>Acanthomorphata</taxon>
        <taxon>Ovalentaria</taxon>
        <taxon>Cichlomorphae</taxon>
        <taxon>Cichliformes</taxon>
        <taxon>Cichlidae</taxon>
        <taxon>African cichlids</taxon>
        <taxon>Pseudocrenilabrinae</taxon>
        <taxon>Haplochromini</taxon>
        <taxon>Pundamilia</taxon>
    </lineage>
</organism>
<dbReference type="AlphaFoldDB" id="A0A9Y3VZT6"/>
<dbReference type="Pfam" id="PF25332">
    <property type="entry name" value="C2_PACS_N"/>
    <property type="match status" value="1"/>
</dbReference>
<dbReference type="GO" id="GO:0044325">
    <property type="term" value="F:transmembrane transporter binding"/>
    <property type="evidence" value="ECO:0007669"/>
    <property type="project" value="TreeGrafter"/>
</dbReference>
<evidence type="ECO:0000259" key="4">
    <source>
        <dbReference type="Pfam" id="PF10254"/>
    </source>
</evidence>
<reference evidence="7" key="1">
    <citation type="submission" date="2025-08" db="UniProtKB">
        <authorList>
            <consortium name="RefSeq"/>
        </authorList>
    </citation>
    <scope>IDENTIFICATION</scope>
</reference>
<feature type="domain" description="Phosphofurin acidic cluster sorting protein 1/2 N-terminal C2" evidence="5">
    <location>
        <begin position="31"/>
        <end position="154"/>
    </location>
</feature>
<feature type="compositionally biased region" description="Low complexity" evidence="3">
    <location>
        <begin position="565"/>
        <end position="577"/>
    </location>
</feature>
<dbReference type="InterPro" id="IPR019381">
    <property type="entry name" value="PACS1/2_C"/>
</dbReference>
<dbReference type="RefSeq" id="XP_005752045.1">
    <property type="nucleotide sequence ID" value="XM_005751988.1"/>
</dbReference>
<evidence type="ECO:0000313" key="6">
    <source>
        <dbReference type="Proteomes" id="UP000695023"/>
    </source>
</evidence>
<gene>
    <name evidence="7" type="primary">pacs1</name>
</gene>
<feature type="region of interest" description="Disordered" evidence="3">
    <location>
        <begin position="1"/>
        <end position="26"/>
    </location>
</feature>
<dbReference type="InterPro" id="IPR057541">
    <property type="entry name" value="PACS1/2_N"/>
</dbReference>
<feature type="region of interest" description="Disordered" evidence="3">
    <location>
        <begin position="375"/>
        <end position="435"/>
    </location>
</feature>
<protein>
    <submittedName>
        <fullName evidence="7">Phosphofurin acidic cluster sorting protein 1</fullName>
    </submittedName>
</protein>
<evidence type="ECO:0000259" key="5">
    <source>
        <dbReference type="Pfam" id="PF25332"/>
    </source>
</evidence>
<dbReference type="PANTHER" id="PTHR13280">
    <property type="entry name" value="PHOSPHOFURIN ACIDIC CLUSTER SORTING PROTEIN"/>
    <property type="match status" value="1"/>
</dbReference>
<feature type="region of interest" description="Disordered" evidence="3">
    <location>
        <begin position="563"/>
        <end position="593"/>
    </location>
</feature>
<evidence type="ECO:0000256" key="1">
    <source>
        <dbReference type="ARBA" id="ARBA00008590"/>
    </source>
</evidence>
<comment type="similarity">
    <text evidence="1">Belongs to the PACS family.</text>
</comment>